<evidence type="ECO:0000256" key="1">
    <source>
        <dbReference type="SAM" id="MobiDB-lite"/>
    </source>
</evidence>
<proteinExistence type="predicted"/>
<feature type="domain" description="DUF4136" evidence="2">
    <location>
        <begin position="151"/>
        <end position="307"/>
    </location>
</feature>
<feature type="region of interest" description="Disordered" evidence="1">
    <location>
        <begin position="32"/>
        <end position="73"/>
    </location>
</feature>
<evidence type="ECO:0000259" key="2">
    <source>
        <dbReference type="Pfam" id="PF13590"/>
    </source>
</evidence>
<dbReference type="Gene3D" id="3.30.160.670">
    <property type="match status" value="1"/>
</dbReference>
<evidence type="ECO:0000313" key="4">
    <source>
        <dbReference type="Proteomes" id="UP000788419"/>
    </source>
</evidence>
<evidence type="ECO:0000313" key="3">
    <source>
        <dbReference type="EMBL" id="KAF1692252.1"/>
    </source>
</evidence>
<accession>A0ABQ6Z3R3</accession>
<organism evidence="3 4">
    <name type="scientific">Pseudoxanthomonas daejeonensis</name>
    <dbReference type="NCBI Taxonomy" id="266062"/>
    <lineage>
        <taxon>Bacteria</taxon>
        <taxon>Pseudomonadati</taxon>
        <taxon>Pseudomonadota</taxon>
        <taxon>Gammaproteobacteria</taxon>
        <taxon>Lysobacterales</taxon>
        <taxon>Lysobacteraceae</taxon>
        <taxon>Pseudoxanthomonas</taxon>
    </lineage>
</organism>
<dbReference type="Proteomes" id="UP000788419">
    <property type="component" value="Unassembled WGS sequence"/>
</dbReference>
<dbReference type="EMBL" id="PDWN01000017">
    <property type="protein sequence ID" value="KAF1692252.1"/>
    <property type="molecule type" value="Genomic_DNA"/>
</dbReference>
<sequence>MGALLCGRASLPRSGKARVSVVPVRLAWPHRDPGRRIGTRGRPQGGSARAGCPGMPAAERPPAIGPHGRPVQQARAGRLAMLGPGRPFPDPRSRPLNIPRSRIARIAAPLLACGLLVAAAGCSFSPTAARNTPAGQVTVVLPATAMPGHGYAFVPMPSITAPEQDARVQDEQLRARLQKALDSALQAKGYRPVDVARADFLVAWRVGVRDIHDVQAVQTEVGNTTPMAGIKCSGGSCSQLVVRNEDGAPVVRYNTSDRTEGGLLVEMVEPGSIRVVWRALNTGTVRPGVGEQANLDAIAAHTLAQLPAPAH</sequence>
<protein>
    <recommendedName>
        <fullName evidence="2">DUF4136 domain-containing protein</fullName>
    </recommendedName>
</protein>
<keyword evidence="4" id="KW-1185">Reference proteome</keyword>
<dbReference type="InterPro" id="IPR025411">
    <property type="entry name" value="DUF4136"/>
</dbReference>
<name>A0ABQ6Z3R3_9GAMM</name>
<dbReference type="Pfam" id="PF13590">
    <property type="entry name" value="DUF4136"/>
    <property type="match status" value="1"/>
</dbReference>
<gene>
    <name evidence="3" type="ORF">CSC65_14945</name>
</gene>
<comment type="caution">
    <text evidence="3">The sequence shown here is derived from an EMBL/GenBank/DDBJ whole genome shotgun (WGS) entry which is preliminary data.</text>
</comment>
<reference evidence="3 4" key="1">
    <citation type="submission" date="2017-10" db="EMBL/GenBank/DDBJ databases">
        <title>Whole genome sequencing of members of genus Pseudoxanthomonas.</title>
        <authorList>
            <person name="Kumar S."/>
            <person name="Bansal K."/>
            <person name="Kaur A."/>
            <person name="Patil P."/>
            <person name="Sharma S."/>
            <person name="Patil P.B."/>
        </authorList>
    </citation>
    <scope>NUCLEOTIDE SEQUENCE [LARGE SCALE GENOMIC DNA]</scope>
    <source>
        <strain evidence="3 4">DSM 17801</strain>
    </source>
</reference>